<evidence type="ECO:0000256" key="1">
    <source>
        <dbReference type="SAM" id="Phobius"/>
    </source>
</evidence>
<dbReference type="Pfam" id="PF08695">
    <property type="entry name" value="Coa1"/>
    <property type="match status" value="1"/>
</dbReference>
<keyword evidence="1" id="KW-1133">Transmembrane helix</keyword>
<proteinExistence type="predicted"/>
<name>A0ABP3XXF5_9FLAO</name>
<protein>
    <recommendedName>
        <fullName evidence="4">Cytochrome oxidase complex assembly protein 1</fullName>
    </recommendedName>
</protein>
<dbReference type="Proteomes" id="UP001500507">
    <property type="component" value="Unassembled WGS sequence"/>
</dbReference>
<keyword evidence="1" id="KW-0812">Transmembrane</keyword>
<dbReference type="InterPro" id="IPR014807">
    <property type="entry name" value="Coa1"/>
</dbReference>
<reference evidence="3" key="1">
    <citation type="journal article" date="2019" name="Int. J. Syst. Evol. Microbiol.">
        <title>The Global Catalogue of Microorganisms (GCM) 10K type strain sequencing project: providing services to taxonomists for standard genome sequencing and annotation.</title>
        <authorList>
            <consortium name="The Broad Institute Genomics Platform"/>
            <consortium name="The Broad Institute Genome Sequencing Center for Infectious Disease"/>
            <person name="Wu L."/>
            <person name="Ma J."/>
        </authorList>
    </citation>
    <scope>NUCLEOTIDE SEQUENCE [LARGE SCALE GENOMIC DNA]</scope>
    <source>
        <strain evidence="3">JCM 16082</strain>
    </source>
</reference>
<feature type="transmembrane region" description="Helical" evidence="1">
    <location>
        <begin position="20"/>
        <end position="42"/>
    </location>
</feature>
<dbReference type="RefSeq" id="WP_343766097.1">
    <property type="nucleotide sequence ID" value="NZ_BAAAFG010000015.1"/>
</dbReference>
<evidence type="ECO:0008006" key="4">
    <source>
        <dbReference type="Google" id="ProtNLM"/>
    </source>
</evidence>
<keyword evidence="3" id="KW-1185">Reference proteome</keyword>
<dbReference type="EMBL" id="BAAAFG010000015">
    <property type="protein sequence ID" value="GAA0872559.1"/>
    <property type="molecule type" value="Genomic_DNA"/>
</dbReference>
<organism evidence="2 3">
    <name type="scientific">Gangjinia marincola</name>
    <dbReference type="NCBI Taxonomy" id="578463"/>
    <lineage>
        <taxon>Bacteria</taxon>
        <taxon>Pseudomonadati</taxon>
        <taxon>Bacteroidota</taxon>
        <taxon>Flavobacteriia</taxon>
        <taxon>Flavobacteriales</taxon>
        <taxon>Flavobacteriaceae</taxon>
        <taxon>Gangjinia</taxon>
    </lineage>
</organism>
<sequence>MNNDLITPPKSWWSRNWPWVVPVGGCLTVIIAGIVLFGSLIFGAMNMMSDSEVVQQALEKVNQDEIALELFGAPIEINGVGGNFSYISKNGVNTAKITCPISGPKAEGQMQIDAIKKGEVWEYTTLKISTEESEVDLADSI</sequence>
<comment type="caution">
    <text evidence="2">The sequence shown here is derived from an EMBL/GenBank/DDBJ whole genome shotgun (WGS) entry which is preliminary data.</text>
</comment>
<evidence type="ECO:0000313" key="2">
    <source>
        <dbReference type="EMBL" id="GAA0872559.1"/>
    </source>
</evidence>
<evidence type="ECO:0000313" key="3">
    <source>
        <dbReference type="Proteomes" id="UP001500507"/>
    </source>
</evidence>
<gene>
    <name evidence="2" type="ORF">GCM10009117_17060</name>
</gene>
<accession>A0ABP3XXF5</accession>
<keyword evidence="1" id="KW-0472">Membrane</keyword>